<evidence type="ECO:0000313" key="2">
    <source>
        <dbReference type="EMBL" id="KAF7278859.1"/>
    </source>
</evidence>
<feature type="compositionally biased region" description="Polar residues" evidence="1">
    <location>
        <begin position="59"/>
        <end position="78"/>
    </location>
</feature>
<feature type="region of interest" description="Disordered" evidence="1">
    <location>
        <begin position="1"/>
        <end position="151"/>
    </location>
</feature>
<dbReference type="Proteomes" id="UP000625711">
    <property type="component" value="Unassembled WGS sequence"/>
</dbReference>
<keyword evidence="3" id="KW-1185">Reference proteome</keyword>
<protein>
    <submittedName>
        <fullName evidence="2">Uncharacterized protein</fullName>
    </submittedName>
</protein>
<organism evidence="2 3">
    <name type="scientific">Rhynchophorus ferrugineus</name>
    <name type="common">Red palm weevil</name>
    <name type="synonym">Curculio ferrugineus</name>
    <dbReference type="NCBI Taxonomy" id="354439"/>
    <lineage>
        <taxon>Eukaryota</taxon>
        <taxon>Metazoa</taxon>
        <taxon>Ecdysozoa</taxon>
        <taxon>Arthropoda</taxon>
        <taxon>Hexapoda</taxon>
        <taxon>Insecta</taxon>
        <taxon>Pterygota</taxon>
        <taxon>Neoptera</taxon>
        <taxon>Endopterygota</taxon>
        <taxon>Coleoptera</taxon>
        <taxon>Polyphaga</taxon>
        <taxon>Cucujiformia</taxon>
        <taxon>Curculionidae</taxon>
        <taxon>Dryophthorinae</taxon>
        <taxon>Rhynchophorus</taxon>
    </lineage>
</organism>
<name>A0A834IDP9_RHYFE</name>
<accession>A0A834IDP9</accession>
<proteinExistence type="predicted"/>
<feature type="compositionally biased region" description="Low complexity" evidence="1">
    <location>
        <begin position="129"/>
        <end position="151"/>
    </location>
</feature>
<feature type="compositionally biased region" description="Basic and acidic residues" evidence="1">
    <location>
        <begin position="44"/>
        <end position="57"/>
    </location>
</feature>
<evidence type="ECO:0000313" key="3">
    <source>
        <dbReference type="Proteomes" id="UP000625711"/>
    </source>
</evidence>
<reference evidence="2" key="1">
    <citation type="submission" date="2020-08" db="EMBL/GenBank/DDBJ databases">
        <title>Genome sequencing and assembly of the red palm weevil Rhynchophorus ferrugineus.</title>
        <authorList>
            <person name="Dias G.B."/>
            <person name="Bergman C.M."/>
            <person name="Manee M."/>
        </authorList>
    </citation>
    <scope>NUCLEOTIDE SEQUENCE</scope>
    <source>
        <strain evidence="2">AA-2017</strain>
        <tissue evidence="2">Whole larva</tissue>
    </source>
</reference>
<gene>
    <name evidence="2" type="ORF">GWI33_007922</name>
</gene>
<feature type="compositionally biased region" description="Low complexity" evidence="1">
    <location>
        <begin position="29"/>
        <end position="38"/>
    </location>
</feature>
<sequence length="151" mass="16666">MYEESRKESTWLQEQVAHSSTQIKRETKQQTTKPDPTTGSKCPITERKRSSHNEKPKLTGTTVTDNDASNPPRKNQPLSRPWLTPTPSTSEAAKPANFKTSKQPIPKPSAEMTESTVNTRKCRFLDQKSTNTATETAISSSNATTSPSTST</sequence>
<evidence type="ECO:0000256" key="1">
    <source>
        <dbReference type="SAM" id="MobiDB-lite"/>
    </source>
</evidence>
<comment type="caution">
    <text evidence="2">The sequence shown here is derived from an EMBL/GenBank/DDBJ whole genome shotgun (WGS) entry which is preliminary data.</text>
</comment>
<feature type="compositionally biased region" description="Polar residues" evidence="1">
    <location>
        <begin position="10"/>
        <end position="22"/>
    </location>
</feature>
<dbReference type="AlphaFoldDB" id="A0A834IDP9"/>
<dbReference type="EMBL" id="JAACXV010000384">
    <property type="protein sequence ID" value="KAF7278859.1"/>
    <property type="molecule type" value="Genomic_DNA"/>
</dbReference>